<evidence type="ECO:0000313" key="2">
    <source>
        <dbReference type="EMBL" id="MDC2830034.1"/>
    </source>
</evidence>
<name>A0AAJ1HV47_LIMMU</name>
<keyword evidence="1" id="KW-0175">Coiled coil</keyword>
<dbReference type="Pfam" id="PF05565">
    <property type="entry name" value="Sipho_Gp157"/>
    <property type="match status" value="1"/>
</dbReference>
<evidence type="ECO:0000313" key="3">
    <source>
        <dbReference type="Proteomes" id="UP001220670"/>
    </source>
</evidence>
<dbReference type="InterPro" id="IPR008840">
    <property type="entry name" value="Sipho_Gp157"/>
</dbReference>
<dbReference type="RefSeq" id="WP_272209134.1">
    <property type="nucleotide sequence ID" value="NZ_JAQOMW010000021.1"/>
</dbReference>
<gene>
    <name evidence="2" type="ORF">PO250_06960</name>
</gene>
<evidence type="ECO:0000256" key="1">
    <source>
        <dbReference type="SAM" id="Coils"/>
    </source>
</evidence>
<organism evidence="2 3">
    <name type="scientific">Limosilactobacillus mucosae</name>
    <name type="common">Lactobacillus mucosae</name>
    <dbReference type="NCBI Taxonomy" id="97478"/>
    <lineage>
        <taxon>Bacteria</taxon>
        <taxon>Bacillati</taxon>
        <taxon>Bacillota</taxon>
        <taxon>Bacilli</taxon>
        <taxon>Lactobacillales</taxon>
        <taxon>Lactobacillaceae</taxon>
        <taxon>Limosilactobacillus</taxon>
    </lineage>
</organism>
<sequence>MKTNEIIKNIAYINAKRDAGEIDEDVWRDTLESIDGELEEKLDAMEYVMEGYENDLAVLEKEEERLKEVVKNKKSLENRIKNFKRFMGYFLEASGKKKVTTDNHIYTLYHYKDIVDVAPGTELPNEYICETTYTRRSTNTQALRRAILDGKTIDGVRLLPNNQARVK</sequence>
<comment type="caution">
    <text evidence="2">The sequence shown here is derived from an EMBL/GenBank/DDBJ whole genome shotgun (WGS) entry which is preliminary data.</text>
</comment>
<dbReference type="EMBL" id="JAQONE010000023">
    <property type="protein sequence ID" value="MDC2830034.1"/>
    <property type="molecule type" value="Genomic_DNA"/>
</dbReference>
<accession>A0AAJ1HV47</accession>
<dbReference type="Proteomes" id="UP001220670">
    <property type="component" value="Unassembled WGS sequence"/>
</dbReference>
<feature type="coiled-coil region" evidence="1">
    <location>
        <begin position="42"/>
        <end position="86"/>
    </location>
</feature>
<proteinExistence type="predicted"/>
<protein>
    <submittedName>
        <fullName evidence="2">Siphovirus Gp157 family protein</fullName>
    </submittedName>
</protein>
<dbReference type="AlphaFoldDB" id="A0AAJ1HV47"/>
<reference evidence="2" key="1">
    <citation type="submission" date="2023-01" db="EMBL/GenBank/DDBJ databases">
        <title>Genome analysis of 13 Lactobacillus isolated from gut of wild boar.</title>
        <authorList>
            <person name="Papp P."/>
            <person name="Libisch B."/>
            <person name="Nagy T."/>
            <person name="Olasz F."/>
        </authorList>
    </citation>
    <scope>NUCLEOTIDE SEQUENCE</scope>
    <source>
        <strain evidence="2">F146</strain>
    </source>
</reference>